<accession>A0A0N0MA20</accession>
<sequence length="75" mass="7928">MIRFKTIDPAEQAKMAEKAAEKAADKPVASVAPPAPEPSETGDAVAEEPAAKGKGMTRKAPLRAKKPDAARLFRD</sequence>
<dbReference type="EMBL" id="LGSZ01000052">
    <property type="protein sequence ID" value="KPH79087.1"/>
    <property type="molecule type" value="Genomic_DNA"/>
</dbReference>
<protein>
    <submittedName>
        <fullName evidence="2">Uncharacterized protein</fullName>
    </submittedName>
</protein>
<comment type="caution">
    <text evidence="2">The sequence shown here is derived from an EMBL/GenBank/DDBJ whole genome shotgun (WGS) entry which is preliminary data.</text>
</comment>
<feature type="compositionally biased region" description="Basic and acidic residues" evidence="1">
    <location>
        <begin position="14"/>
        <end position="25"/>
    </location>
</feature>
<dbReference type="AlphaFoldDB" id="A0A0N0MA20"/>
<dbReference type="RefSeq" id="WP_054210862.1">
    <property type="nucleotide sequence ID" value="NZ_LGSZ01000052.1"/>
</dbReference>
<reference evidence="2 3" key="1">
    <citation type="submission" date="2015-07" db="EMBL/GenBank/DDBJ databases">
        <title>Whole genome sequencing of Bosea vaviloviae isolated from cave pool.</title>
        <authorList>
            <person name="Tan N.E.H."/>
            <person name="Lee Y.P."/>
            <person name="Gan H.M."/>
            <person name="Barton H."/>
            <person name="Savka M.A."/>
        </authorList>
    </citation>
    <scope>NUCLEOTIDE SEQUENCE [LARGE SCALE GENOMIC DNA]</scope>
    <source>
        <strain evidence="2 3">SD260</strain>
    </source>
</reference>
<feature type="compositionally biased region" description="Basic residues" evidence="1">
    <location>
        <begin position="55"/>
        <end position="64"/>
    </location>
</feature>
<dbReference type="PATRIC" id="fig|1526658.3.peg.619"/>
<feature type="compositionally biased region" description="Basic and acidic residues" evidence="1">
    <location>
        <begin position="65"/>
        <end position="75"/>
    </location>
</feature>
<dbReference type="Proteomes" id="UP000037822">
    <property type="component" value="Unassembled WGS sequence"/>
</dbReference>
<evidence type="ECO:0000256" key="1">
    <source>
        <dbReference type="SAM" id="MobiDB-lite"/>
    </source>
</evidence>
<gene>
    <name evidence="2" type="ORF">AE618_20235</name>
</gene>
<organism evidence="2 3">
    <name type="scientific">Bosea vaviloviae</name>
    <dbReference type="NCBI Taxonomy" id="1526658"/>
    <lineage>
        <taxon>Bacteria</taxon>
        <taxon>Pseudomonadati</taxon>
        <taxon>Pseudomonadota</taxon>
        <taxon>Alphaproteobacteria</taxon>
        <taxon>Hyphomicrobiales</taxon>
        <taxon>Boseaceae</taxon>
        <taxon>Bosea</taxon>
    </lineage>
</organism>
<evidence type="ECO:0000313" key="2">
    <source>
        <dbReference type="EMBL" id="KPH79087.1"/>
    </source>
</evidence>
<keyword evidence="3" id="KW-1185">Reference proteome</keyword>
<feature type="region of interest" description="Disordered" evidence="1">
    <location>
        <begin position="1"/>
        <end position="75"/>
    </location>
</feature>
<name>A0A0N0MA20_9HYPH</name>
<evidence type="ECO:0000313" key="3">
    <source>
        <dbReference type="Proteomes" id="UP000037822"/>
    </source>
</evidence>
<proteinExistence type="predicted"/>